<feature type="non-terminal residue" evidence="1">
    <location>
        <position position="319"/>
    </location>
</feature>
<dbReference type="AlphaFoldDB" id="A0A0F9ET87"/>
<reference evidence="1" key="1">
    <citation type="journal article" date="2015" name="Nature">
        <title>Complex archaea that bridge the gap between prokaryotes and eukaryotes.</title>
        <authorList>
            <person name="Spang A."/>
            <person name="Saw J.H."/>
            <person name="Jorgensen S.L."/>
            <person name="Zaremba-Niedzwiedzka K."/>
            <person name="Martijn J."/>
            <person name="Lind A.E."/>
            <person name="van Eijk R."/>
            <person name="Schleper C."/>
            <person name="Guy L."/>
            <person name="Ettema T.J."/>
        </authorList>
    </citation>
    <scope>NUCLEOTIDE SEQUENCE</scope>
</reference>
<organism evidence="1">
    <name type="scientific">marine sediment metagenome</name>
    <dbReference type="NCBI Taxonomy" id="412755"/>
    <lineage>
        <taxon>unclassified sequences</taxon>
        <taxon>metagenomes</taxon>
        <taxon>ecological metagenomes</taxon>
    </lineage>
</organism>
<protein>
    <submittedName>
        <fullName evidence="1">Uncharacterized protein</fullName>
    </submittedName>
</protein>
<sequence length="319" mass="34803">MTTEIQEAPLPEEKEATTRQGILQMIPQFMVNPVFTRQHLDRELVIGTIGDRGGGKSGSDAVVSIIDFMMAGKKVWSNMHIECNIEIDDVTARDIGLNSGGIAHYESLPLDKNALLELDESYRGGCLVIEEINVQYSNVRRFMSNTNVNFNEVCQQLRKFKTSMIYNVIDEMFVDSQLRALTDIFLMSYDTAFDLDGIRAIVANCDTKKTDISGIARGIEAVLENSAGGTITEARAINAKIQASGGITTGYVGYFEGHSAVYADYGLYVRYCDIGLFINAAAVTTAIEISGTLAATSTRALKSLVIQATPNHGDGYGVH</sequence>
<name>A0A0F9ET87_9ZZZZ</name>
<proteinExistence type="predicted"/>
<gene>
    <name evidence="1" type="ORF">LCGC14_2036910</name>
</gene>
<evidence type="ECO:0000313" key="1">
    <source>
        <dbReference type="EMBL" id="KKL77239.1"/>
    </source>
</evidence>
<comment type="caution">
    <text evidence="1">The sequence shown here is derived from an EMBL/GenBank/DDBJ whole genome shotgun (WGS) entry which is preliminary data.</text>
</comment>
<dbReference type="EMBL" id="LAZR01023811">
    <property type="protein sequence ID" value="KKL77239.1"/>
    <property type="molecule type" value="Genomic_DNA"/>
</dbReference>
<accession>A0A0F9ET87</accession>